<proteinExistence type="inferred from homology"/>
<dbReference type="CDD" id="cd04059">
    <property type="entry name" value="Peptidases_S8_Protein_convertases_Kexins_Furin-like"/>
    <property type="match status" value="1"/>
</dbReference>
<dbReference type="EMBL" id="JAERQM010000006">
    <property type="protein sequence ID" value="MBU8545954.1"/>
    <property type="molecule type" value="Genomic_DNA"/>
</dbReference>
<keyword evidence="4 9" id="KW-0645">Protease</keyword>
<dbReference type="InterPro" id="IPR034182">
    <property type="entry name" value="Kexin/furin"/>
</dbReference>
<evidence type="ECO:0000256" key="3">
    <source>
        <dbReference type="ARBA" id="ARBA00022525"/>
    </source>
</evidence>
<keyword evidence="5" id="KW-0677">Repeat</keyword>
<evidence type="ECO:0000256" key="4">
    <source>
        <dbReference type="ARBA" id="ARBA00022670"/>
    </source>
</evidence>
<protein>
    <submittedName>
        <fullName evidence="11">S8 family serine peptidase</fullName>
    </submittedName>
</protein>
<evidence type="ECO:0000313" key="11">
    <source>
        <dbReference type="EMBL" id="MBU8545954.1"/>
    </source>
</evidence>
<evidence type="ECO:0000256" key="1">
    <source>
        <dbReference type="ARBA" id="ARBA00004613"/>
    </source>
</evidence>
<dbReference type="PROSITE" id="PS00330">
    <property type="entry name" value="HEMOLYSIN_CALCIUM"/>
    <property type="match status" value="5"/>
</dbReference>
<dbReference type="RefSeq" id="WP_216877970.1">
    <property type="nucleotide sequence ID" value="NZ_JAERQM010000006.1"/>
</dbReference>
<dbReference type="InterPro" id="IPR023828">
    <property type="entry name" value="Peptidase_S8_Ser-AS"/>
</dbReference>
<feature type="domain" description="P/Homo B" evidence="10">
    <location>
        <begin position="367"/>
        <end position="488"/>
    </location>
</feature>
<feature type="active site" description="Charge relay system" evidence="9">
    <location>
        <position position="83"/>
    </location>
</feature>
<comment type="caution">
    <text evidence="11">The sequence shown here is derived from an EMBL/GenBank/DDBJ whole genome shotgun (WGS) entry which is preliminary data.</text>
</comment>
<feature type="active site" description="Charge relay system" evidence="9">
    <location>
        <position position="268"/>
    </location>
</feature>
<evidence type="ECO:0000256" key="6">
    <source>
        <dbReference type="ARBA" id="ARBA00022801"/>
    </source>
</evidence>
<dbReference type="PANTHER" id="PTHR42884">
    <property type="entry name" value="PROPROTEIN CONVERTASE SUBTILISIN/KEXIN-RELATED"/>
    <property type="match status" value="1"/>
</dbReference>
<dbReference type="Pfam" id="PF00353">
    <property type="entry name" value="HemolysinCabind"/>
    <property type="match status" value="3"/>
</dbReference>
<keyword evidence="7 9" id="KW-0720">Serine protease</keyword>
<dbReference type="InterPro" id="IPR000209">
    <property type="entry name" value="Peptidase_S8/S53_dom"/>
</dbReference>
<dbReference type="InterPro" id="IPR018511">
    <property type="entry name" value="Hemolysin-typ_Ca-bd_CS"/>
</dbReference>
<dbReference type="PROSITE" id="PS51892">
    <property type="entry name" value="SUBTILASE"/>
    <property type="match status" value="1"/>
</dbReference>
<dbReference type="PANTHER" id="PTHR42884:SF14">
    <property type="entry name" value="NEUROENDOCRINE CONVERTASE 1"/>
    <property type="match status" value="1"/>
</dbReference>
<accession>A0ABS6HC05</accession>
<evidence type="ECO:0000313" key="12">
    <source>
        <dbReference type="Proteomes" id="UP000689967"/>
    </source>
</evidence>
<evidence type="ECO:0000256" key="2">
    <source>
        <dbReference type="ARBA" id="ARBA00005325"/>
    </source>
</evidence>
<dbReference type="Pfam" id="PF01483">
    <property type="entry name" value="P_proprotein"/>
    <property type="match status" value="1"/>
</dbReference>
<dbReference type="InterPro" id="IPR013858">
    <property type="entry name" value="Peptidase_M10B_C"/>
</dbReference>
<dbReference type="Pfam" id="PF00082">
    <property type="entry name" value="Peptidase_S8"/>
    <property type="match status" value="1"/>
</dbReference>
<dbReference type="PROSITE" id="PS00138">
    <property type="entry name" value="SUBTILASE_SER"/>
    <property type="match status" value="1"/>
</dbReference>
<organism evidence="11 12">
    <name type="scientific">Falsiroseomonas oleicola</name>
    <dbReference type="NCBI Taxonomy" id="2801474"/>
    <lineage>
        <taxon>Bacteria</taxon>
        <taxon>Pseudomonadati</taxon>
        <taxon>Pseudomonadota</taxon>
        <taxon>Alphaproteobacteria</taxon>
        <taxon>Acetobacterales</taxon>
        <taxon>Roseomonadaceae</taxon>
        <taxon>Falsiroseomonas</taxon>
    </lineage>
</organism>
<dbReference type="PROSITE" id="PS51829">
    <property type="entry name" value="P_HOMO_B"/>
    <property type="match status" value="1"/>
</dbReference>
<reference evidence="11 12" key="1">
    <citation type="submission" date="2021-01" db="EMBL/GenBank/DDBJ databases">
        <title>Roseomonas sp. nov, a bacterium isolated from an oil production mixture in Yumen Oilfield.</title>
        <authorList>
            <person name="Wu D."/>
        </authorList>
    </citation>
    <scope>NUCLEOTIDE SEQUENCE [LARGE SCALE GENOMIC DNA]</scope>
    <source>
        <strain evidence="11 12">ROY-5-3</strain>
    </source>
</reference>
<evidence type="ECO:0000256" key="8">
    <source>
        <dbReference type="ARBA" id="ARBA00022837"/>
    </source>
</evidence>
<feature type="active site" description="Charge relay system" evidence="9">
    <location>
        <position position="49"/>
    </location>
</feature>
<dbReference type="InterPro" id="IPR001343">
    <property type="entry name" value="Hemolysn_Ca-bd"/>
</dbReference>
<dbReference type="Pfam" id="PF08548">
    <property type="entry name" value="Peptidase_M10_C"/>
    <property type="match status" value="1"/>
</dbReference>
<dbReference type="InterPro" id="IPR002884">
    <property type="entry name" value="P_dom"/>
</dbReference>
<gene>
    <name evidence="11" type="ORF">JJQ90_19690</name>
</gene>
<keyword evidence="12" id="KW-1185">Reference proteome</keyword>
<keyword evidence="3" id="KW-0964">Secreted</keyword>
<name>A0ABS6HC05_9PROT</name>
<dbReference type="Proteomes" id="UP000689967">
    <property type="component" value="Unassembled WGS sequence"/>
</dbReference>
<evidence type="ECO:0000256" key="5">
    <source>
        <dbReference type="ARBA" id="ARBA00022737"/>
    </source>
</evidence>
<evidence type="ECO:0000256" key="9">
    <source>
        <dbReference type="PROSITE-ProRule" id="PRU01240"/>
    </source>
</evidence>
<comment type="similarity">
    <text evidence="2">Belongs to the peptidase S8 family. Furin subfamily.</text>
</comment>
<evidence type="ECO:0000259" key="10">
    <source>
        <dbReference type="PROSITE" id="PS51829"/>
    </source>
</evidence>
<keyword evidence="6 9" id="KW-0378">Hydrolase</keyword>
<evidence type="ECO:0000256" key="7">
    <source>
        <dbReference type="ARBA" id="ARBA00022825"/>
    </source>
</evidence>
<sequence>MSGAVSLPSDPLFADQWYLYQGGRSGVDINVLPAWADHTGRGVKIAVVDTTIEATHPDLAPNYDASLELPDDPLRLPDSASIHGTATAGLIAAARNGLGIVGVAYEASITQMPILASGVATHGQTRIEEVFALLKTFDVAAQVWALRWPFTGGPTDREWAGMHAGLVASVEEGRGGLGTVSVASSGNDRYTNSYIDANMTGFTASRHVISVGAVGQDGRVSSYSNPSATLMVVAPSSAGLYGSITTTDRTGAEGIDPGDWTSQFGGTSTSGPLVSGVAALVLDANPDLGWRDVQAILALSARHTSHAIGGTMSHPERNPWRITGTDDWNGGGMHFSNDYGFGLVDARAAVRLAESWQPAARTSANEVAAAAPRWSGSLLVPDNDPAGLSFTFTITDDIRVEHIALHVDLVSGIASQVDIRLYSPDGTRADLAPNAGDDSVYRPWTFGANGFLGESAAGTWRVEIRDEKAGGPMTVRELALTVFGCAESDDDHYVYTDEFARFASQDGRGLLQDAAGHDVLNAAAVTGAMVIDLRPGAQSRIAGQTLTIDAATLIEDAIGGDGNDILRGHAGANLLMGARGKDRLIGLGGADTLLGGDGDDILTGGAGADVMIGGAGLDRVTYNTQVRLDLLTPGLSTGEARGDVLWDIEQVWGSAHADTLAGSHAADVLLGEAGDDWLFGRGGVDRLMGGDGDDRLEGGAGTDALTGGAGRDIFVMEAPGAQMDRILDFTSGEDRILLAGIGLPEGRLAKVRFGYVGEAPGTHRILYDRDTGLLSHDADGGGPATPVALATLLGAPTLLIGDLLIG</sequence>
<comment type="subcellular location">
    <subcellularLocation>
        <location evidence="1">Secreted</location>
    </subcellularLocation>
</comment>
<keyword evidence="8" id="KW-0106">Calcium</keyword>